<feature type="domain" description="Beta-lactamase-related" evidence="2">
    <location>
        <begin position="33"/>
        <end position="351"/>
    </location>
</feature>
<proteinExistence type="predicted"/>
<gene>
    <name evidence="3" type="ORF">ENS64_15055</name>
</gene>
<dbReference type="GO" id="GO:0016787">
    <property type="term" value="F:hydrolase activity"/>
    <property type="evidence" value="ECO:0007669"/>
    <property type="project" value="UniProtKB-KW"/>
</dbReference>
<evidence type="ECO:0000313" key="3">
    <source>
        <dbReference type="EMBL" id="HGT40562.1"/>
    </source>
</evidence>
<dbReference type="Gene3D" id="3.40.710.10">
    <property type="entry name" value="DD-peptidase/beta-lactamase superfamily"/>
    <property type="match status" value="1"/>
</dbReference>
<protein>
    <submittedName>
        <fullName evidence="3">Class A beta-lactamase-related serine hydrolase</fullName>
    </submittedName>
</protein>
<dbReference type="Pfam" id="PF00144">
    <property type="entry name" value="Beta-lactamase"/>
    <property type="match status" value="1"/>
</dbReference>
<evidence type="ECO:0000259" key="2">
    <source>
        <dbReference type="Pfam" id="PF00144"/>
    </source>
</evidence>
<reference evidence="3" key="1">
    <citation type="journal article" date="2020" name="mSystems">
        <title>Genome- and Community-Level Interaction Insights into Carbon Utilization and Element Cycling Functions of Hydrothermarchaeota in Hydrothermal Sediment.</title>
        <authorList>
            <person name="Zhou Z."/>
            <person name="Liu Y."/>
            <person name="Xu W."/>
            <person name="Pan J."/>
            <person name="Luo Z.H."/>
            <person name="Li M."/>
        </authorList>
    </citation>
    <scope>NUCLEOTIDE SEQUENCE [LARGE SCALE GENOMIC DNA]</scope>
    <source>
        <strain evidence="3">SpSt-508</strain>
    </source>
</reference>
<dbReference type="InterPro" id="IPR001466">
    <property type="entry name" value="Beta-lactam-related"/>
</dbReference>
<dbReference type="SUPFAM" id="SSF56601">
    <property type="entry name" value="beta-lactamase/transpeptidase-like"/>
    <property type="match status" value="1"/>
</dbReference>
<dbReference type="AlphaFoldDB" id="A0A7C4LM62"/>
<keyword evidence="1 3" id="KW-0378">Hydrolase</keyword>
<comment type="caution">
    <text evidence="3">The sequence shown here is derived from an EMBL/GenBank/DDBJ whole genome shotgun (WGS) entry which is preliminary data.</text>
</comment>
<name>A0A7C4LM62_9PLAN</name>
<dbReference type="EMBL" id="DSVQ01000018">
    <property type="protein sequence ID" value="HGT40562.1"/>
    <property type="molecule type" value="Genomic_DNA"/>
</dbReference>
<dbReference type="InterPro" id="IPR050789">
    <property type="entry name" value="Diverse_Enzym_Activities"/>
</dbReference>
<organism evidence="3">
    <name type="scientific">Schlesneria paludicola</name>
    <dbReference type="NCBI Taxonomy" id="360056"/>
    <lineage>
        <taxon>Bacteria</taxon>
        <taxon>Pseudomonadati</taxon>
        <taxon>Planctomycetota</taxon>
        <taxon>Planctomycetia</taxon>
        <taxon>Planctomycetales</taxon>
        <taxon>Planctomycetaceae</taxon>
        <taxon>Schlesneria</taxon>
    </lineage>
</organism>
<dbReference type="InterPro" id="IPR012338">
    <property type="entry name" value="Beta-lactam/transpept-like"/>
</dbReference>
<accession>A0A7C4LM62</accession>
<evidence type="ECO:0000256" key="1">
    <source>
        <dbReference type="ARBA" id="ARBA00022801"/>
    </source>
</evidence>
<dbReference type="PANTHER" id="PTHR43283">
    <property type="entry name" value="BETA-LACTAMASE-RELATED"/>
    <property type="match status" value="1"/>
</dbReference>
<sequence>MKRRTFLATALAATNAVRLSAALEQGRWDAAAEVLRAATESQQIDAAVLHVVHRGQTWTHCWGKATSPQAMFLLGSISKPINVTALMTLFDRKLFQLDDRVQKYLPGFSGEGREGVTIRHLLTHVSGLPDQLPENSELRRRRAPLAEFVERTRKTPLAFAPGTRYQYSSMGILLAAHIAERLMGVEIRALVEQQVFRPLEMQHSAQGLGRFGLSDMNPCQTQGAAPEAGGGDPQAKDWDWNSSYWRTLGAPWGGTHASAPDVGRFLEEFLSPRGRAVQPETARLMISNHNPAPLPPRGLGFAVGTAAGSKGCSEHTFGHTGSTGTLCWADPRSETVCVVLTSLPARAVQPHPRERAAEYVAAAARRG</sequence>
<dbReference type="PANTHER" id="PTHR43283:SF11">
    <property type="entry name" value="BETA-LACTAMASE-RELATED DOMAIN-CONTAINING PROTEIN"/>
    <property type="match status" value="1"/>
</dbReference>